<dbReference type="EMBL" id="CADCXU010025668">
    <property type="protein sequence ID" value="CAB0012933.1"/>
    <property type="molecule type" value="Genomic_DNA"/>
</dbReference>
<gene>
    <name evidence="1" type="ORF">NTEN_LOCUS17622</name>
</gene>
<name>A0A6H5HAZ1_9HEMI</name>
<sequence>MSLAFEGVGIPLSGPEVMRTASGSHGGPPGHCRRKSLRFRFVWREERVRANTRLKKGPAFFSRLRKLKFKKKMNQRRALMKILRYQKLSEGGSFLQTTKPVLRAPRPFTCRPPAESAGAGRCRHPHSSVSYPRWAPSFVSEAAGASVVSHLREPHVVDVKYARTPKRRLRESRFLYNSSKKGCCVPKDRLLSLRISCTWDNLYAADTQWAAPGPNDLIADTPHPIFISNNSDRCSCFEFGRRFFASGQTAAAALRFPVHFPPTIPIVAYDSTIRSIEGNGKNSSREY</sequence>
<accession>A0A6H5HAZ1</accession>
<proteinExistence type="predicted"/>
<dbReference type="AlphaFoldDB" id="A0A6H5HAZ1"/>
<reference evidence="1 2" key="1">
    <citation type="submission" date="2020-02" db="EMBL/GenBank/DDBJ databases">
        <authorList>
            <person name="Ferguson B K."/>
        </authorList>
    </citation>
    <scope>NUCLEOTIDE SEQUENCE [LARGE SCALE GENOMIC DNA]</scope>
</reference>
<keyword evidence="2" id="KW-1185">Reference proteome</keyword>
<protein>
    <submittedName>
        <fullName evidence="1">Uncharacterized protein</fullName>
    </submittedName>
</protein>
<dbReference type="Proteomes" id="UP000479000">
    <property type="component" value="Unassembled WGS sequence"/>
</dbReference>
<evidence type="ECO:0000313" key="2">
    <source>
        <dbReference type="Proteomes" id="UP000479000"/>
    </source>
</evidence>
<organism evidence="1 2">
    <name type="scientific">Nesidiocoris tenuis</name>
    <dbReference type="NCBI Taxonomy" id="355587"/>
    <lineage>
        <taxon>Eukaryota</taxon>
        <taxon>Metazoa</taxon>
        <taxon>Ecdysozoa</taxon>
        <taxon>Arthropoda</taxon>
        <taxon>Hexapoda</taxon>
        <taxon>Insecta</taxon>
        <taxon>Pterygota</taxon>
        <taxon>Neoptera</taxon>
        <taxon>Paraneoptera</taxon>
        <taxon>Hemiptera</taxon>
        <taxon>Heteroptera</taxon>
        <taxon>Panheteroptera</taxon>
        <taxon>Cimicomorpha</taxon>
        <taxon>Miridae</taxon>
        <taxon>Dicyphina</taxon>
        <taxon>Nesidiocoris</taxon>
    </lineage>
</organism>
<evidence type="ECO:0000313" key="1">
    <source>
        <dbReference type="EMBL" id="CAB0012933.1"/>
    </source>
</evidence>